<feature type="domain" description="Carbohydrate kinase PfkB" evidence="4">
    <location>
        <begin position="9"/>
        <end position="297"/>
    </location>
</feature>
<sequence>MSAETPVPHIIVAGNVNVDLILGPQTPWPTPGTEAVVPHHDLRPGGAAGNTALALQALGAPSTLVASRGSGPLGDWLQAAFSGIPARWTRSERPTAISVGLTHPDGERTFFTHLGHLEDDGAGPVLGEIALAPAGSLLLLVGTFLSPELRRAQAGILAAAHAHGLRTALDPGWPPEGWTPAVRAEVAGWLPACDHLLVNAAEAQGLSGRTGDEAADWLRGQLPLTATLVIKRGPDGAVAWRETEHGQVSAPPVRVVDTIGAGDTFNAAYLWSVLQGRTLEACLERGVQAASAAVSSSPRRYGSPRQVQSSTAATMTPSNP</sequence>
<proteinExistence type="predicted"/>
<evidence type="ECO:0000313" key="5">
    <source>
        <dbReference type="EMBL" id="PNY79647.1"/>
    </source>
</evidence>
<dbReference type="OrthoDB" id="9795789at2"/>
<dbReference type="EMBL" id="PPPD01000002">
    <property type="protein sequence ID" value="PNY79647.1"/>
    <property type="molecule type" value="Genomic_DNA"/>
</dbReference>
<dbReference type="InterPro" id="IPR029056">
    <property type="entry name" value="Ribokinase-like"/>
</dbReference>
<dbReference type="SUPFAM" id="SSF53613">
    <property type="entry name" value="Ribokinase-like"/>
    <property type="match status" value="1"/>
</dbReference>
<dbReference type="PROSITE" id="PS00584">
    <property type="entry name" value="PFKB_KINASES_2"/>
    <property type="match status" value="1"/>
</dbReference>
<dbReference type="InterPro" id="IPR002173">
    <property type="entry name" value="Carboh/pur_kinase_PfkB_CS"/>
</dbReference>
<dbReference type="PANTHER" id="PTHR10584">
    <property type="entry name" value="SUGAR KINASE"/>
    <property type="match status" value="1"/>
</dbReference>
<keyword evidence="1" id="KW-0808">Transferase</keyword>
<evidence type="ECO:0000256" key="3">
    <source>
        <dbReference type="SAM" id="MobiDB-lite"/>
    </source>
</evidence>
<comment type="caution">
    <text evidence="5">The sequence shown here is derived from an EMBL/GenBank/DDBJ whole genome shotgun (WGS) entry which is preliminary data.</text>
</comment>
<name>A0A2K3USZ1_9DEIO</name>
<evidence type="ECO:0000259" key="4">
    <source>
        <dbReference type="Pfam" id="PF00294"/>
    </source>
</evidence>
<dbReference type="AlphaFoldDB" id="A0A2K3USZ1"/>
<dbReference type="Pfam" id="PF00294">
    <property type="entry name" value="PfkB"/>
    <property type="match status" value="1"/>
</dbReference>
<organism evidence="5 6">
    <name type="scientific">Deinococcus koreensis</name>
    <dbReference type="NCBI Taxonomy" id="2054903"/>
    <lineage>
        <taxon>Bacteria</taxon>
        <taxon>Thermotogati</taxon>
        <taxon>Deinococcota</taxon>
        <taxon>Deinococci</taxon>
        <taxon>Deinococcales</taxon>
        <taxon>Deinococcaceae</taxon>
        <taxon>Deinococcus</taxon>
    </lineage>
</organism>
<reference evidence="5 6" key="1">
    <citation type="submission" date="2018-01" db="EMBL/GenBank/DDBJ databases">
        <title>Deinococcus koreensis sp. nov., a radiation-resistant bacterium isolated from river water.</title>
        <authorList>
            <person name="Choi A."/>
        </authorList>
    </citation>
    <scope>NUCLEOTIDE SEQUENCE [LARGE SCALE GENOMIC DNA]</scope>
    <source>
        <strain evidence="5 6">SJW1-2</strain>
    </source>
</reference>
<dbReference type="Gene3D" id="3.40.1190.20">
    <property type="match status" value="1"/>
</dbReference>
<keyword evidence="6" id="KW-1185">Reference proteome</keyword>
<dbReference type="PANTHER" id="PTHR10584:SF166">
    <property type="entry name" value="RIBOKINASE"/>
    <property type="match status" value="1"/>
</dbReference>
<evidence type="ECO:0000313" key="6">
    <source>
        <dbReference type="Proteomes" id="UP000236379"/>
    </source>
</evidence>
<feature type="region of interest" description="Disordered" evidence="3">
    <location>
        <begin position="293"/>
        <end position="320"/>
    </location>
</feature>
<gene>
    <name evidence="5" type="ORF">CVO96_16920</name>
</gene>
<feature type="compositionally biased region" description="Polar residues" evidence="3">
    <location>
        <begin position="305"/>
        <end position="320"/>
    </location>
</feature>
<dbReference type="RefSeq" id="WP_103313631.1">
    <property type="nucleotide sequence ID" value="NZ_PPPD01000002.1"/>
</dbReference>
<evidence type="ECO:0000256" key="1">
    <source>
        <dbReference type="ARBA" id="ARBA00022679"/>
    </source>
</evidence>
<keyword evidence="2 5" id="KW-0418">Kinase</keyword>
<dbReference type="GO" id="GO:0016301">
    <property type="term" value="F:kinase activity"/>
    <property type="evidence" value="ECO:0007669"/>
    <property type="project" value="UniProtKB-KW"/>
</dbReference>
<evidence type="ECO:0000256" key="2">
    <source>
        <dbReference type="ARBA" id="ARBA00022777"/>
    </source>
</evidence>
<protein>
    <submittedName>
        <fullName evidence="5">Carbohydrate kinase family protein</fullName>
    </submittedName>
</protein>
<dbReference type="Proteomes" id="UP000236379">
    <property type="component" value="Unassembled WGS sequence"/>
</dbReference>
<dbReference type="InterPro" id="IPR011611">
    <property type="entry name" value="PfkB_dom"/>
</dbReference>
<accession>A0A2K3USZ1</accession>
<dbReference type="PROSITE" id="PS00583">
    <property type="entry name" value="PFKB_KINASES_1"/>
    <property type="match status" value="1"/>
</dbReference>